<evidence type="ECO:0000256" key="2">
    <source>
        <dbReference type="ARBA" id="ARBA00012400"/>
    </source>
</evidence>
<dbReference type="GO" id="GO:0043115">
    <property type="term" value="F:precorrin-2 dehydrogenase activity"/>
    <property type="evidence" value="ECO:0007669"/>
    <property type="project" value="UniProtKB-EC"/>
</dbReference>
<dbReference type="Gene3D" id="1.10.8.610">
    <property type="entry name" value="SirC, precorrin-2 dehydrogenase, C-terminal helical domain-like"/>
    <property type="match status" value="1"/>
</dbReference>
<evidence type="ECO:0000256" key="3">
    <source>
        <dbReference type="ARBA" id="ARBA00023002"/>
    </source>
</evidence>
<keyword evidence="5" id="KW-0627">Porphyrin biosynthesis</keyword>
<comment type="pathway">
    <text evidence="1">Porphyrin-containing compound metabolism; siroheme biosynthesis; sirohydrochlorin from precorrin-2: step 1/1.</text>
</comment>
<dbReference type="PANTHER" id="PTHR35330">
    <property type="entry name" value="SIROHEME BIOSYNTHESIS PROTEIN MET8"/>
    <property type="match status" value="1"/>
</dbReference>
<dbReference type="STRING" id="1121331.SAMN02745248_02379"/>
<reference evidence="7 8" key="1">
    <citation type="submission" date="2016-11" db="EMBL/GenBank/DDBJ databases">
        <authorList>
            <person name="Jaros S."/>
            <person name="Januszkiewicz K."/>
            <person name="Wedrychowicz H."/>
        </authorList>
    </citation>
    <scope>NUCLEOTIDE SEQUENCE [LARGE SCALE GENOMIC DNA]</scope>
    <source>
        <strain evidence="7 8">DSM 3090</strain>
    </source>
</reference>
<gene>
    <name evidence="7" type="ORF">SAMN02745248_02379</name>
</gene>
<evidence type="ECO:0000313" key="7">
    <source>
        <dbReference type="EMBL" id="SHK36322.1"/>
    </source>
</evidence>
<accession>A0A1M6RUW9</accession>
<dbReference type="PANTHER" id="PTHR35330:SF1">
    <property type="entry name" value="SIROHEME BIOSYNTHESIS PROTEIN MET8"/>
    <property type="match status" value="1"/>
</dbReference>
<dbReference type="SUPFAM" id="SSF51735">
    <property type="entry name" value="NAD(P)-binding Rossmann-fold domains"/>
    <property type="match status" value="1"/>
</dbReference>
<protein>
    <recommendedName>
        <fullName evidence="2">precorrin-2 dehydrogenase</fullName>
        <ecNumber evidence="2">1.3.1.76</ecNumber>
    </recommendedName>
</protein>
<dbReference type="EMBL" id="FRAD01000024">
    <property type="protein sequence ID" value="SHK36322.1"/>
    <property type="molecule type" value="Genomic_DNA"/>
</dbReference>
<dbReference type="InterPro" id="IPR042518">
    <property type="entry name" value="SirC_C"/>
</dbReference>
<dbReference type="Pfam" id="PF13241">
    <property type="entry name" value="NAD_binding_7"/>
    <property type="match status" value="1"/>
</dbReference>
<evidence type="ECO:0000256" key="6">
    <source>
        <dbReference type="ARBA" id="ARBA00047561"/>
    </source>
</evidence>
<evidence type="ECO:0000256" key="1">
    <source>
        <dbReference type="ARBA" id="ARBA00005010"/>
    </source>
</evidence>
<dbReference type="InterPro" id="IPR006367">
    <property type="entry name" value="Sirohaem_synthase_N"/>
</dbReference>
<dbReference type="Gene3D" id="3.40.50.720">
    <property type="entry name" value="NAD(P)-binding Rossmann-like Domain"/>
    <property type="match status" value="1"/>
</dbReference>
<comment type="catalytic activity">
    <reaction evidence="6">
        <text>precorrin-2 + NAD(+) = sirohydrochlorin + NADH + 2 H(+)</text>
        <dbReference type="Rhea" id="RHEA:15613"/>
        <dbReference type="ChEBI" id="CHEBI:15378"/>
        <dbReference type="ChEBI" id="CHEBI:57540"/>
        <dbReference type="ChEBI" id="CHEBI:57945"/>
        <dbReference type="ChEBI" id="CHEBI:58351"/>
        <dbReference type="ChEBI" id="CHEBI:58827"/>
        <dbReference type="EC" id="1.3.1.76"/>
    </reaction>
</comment>
<dbReference type="GO" id="GO:0019354">
    <property type="term" value="P:siroheme biosynthetic process"/>
    <property type="evidence" value="ECO:0007669"/>
    <property type="project" value="UniProtKB-UniPathway"/>
</dbReference>
<sequence>MFYPLMIDLNDKIVCVVGAGGVALRKTTKFLEYGATVKVIGREIKEEFSELKSKYEGRLQILKGDFKEEYLQGVFMAEIATNDCNINERVATMCKDRNILCSVADNIKKCDYIVPSTVKRGSLIFSISTLGKSPSLCAKVRKELEEKYPESMADFVELLGQGRELVLNKIQNAEERRSILNKMVYMDFEELKKVVDQLKG</sequence>
<dbReference type="InterPro" id="IPR036291">
    <property type="entry name" value="NAD(P)-bd_dom_sf"/>
</dbReference>
<name>A0A1M6RUW9_9CLOT</name>
<dbReference type="UniPathway" id="UPA00262">
    <property type="reaction ID" value="UER00222"/>
</dbReference>
<dbReference type="AlphaFoldDB" id="A0A1M6RUW9"/>
<evidence type="ECO:0000256" key="5">
    <source>
        <dbReference type="ARBA" id="ARBA00023244"/>
    </source>
</evidence>
<keyword evidence="4" id="KW-0520">NAD</keyword>
<evidence type="ECO:0000313" key="8">
    <source>
        <dbReference type="Proteomes" id="UP000183952"/>
    </source>
</evidence>
<dbReference type="RefSeq" id="WP_072904293.1">
    <property type="nucleotide sequence ID" value="NZ_FRAD01000024.1"/>
</dbReference>
<keyword evidence="3" id="KW-0560">Oxidoreductase</keyword>
<dbReference type="OrthoDB" id="9773765at2"/>
<organism evidence="7 8">
    <name type="scientific">Hathewaya proteolytica DSM 3090</name>
    <dbReference type="NCBI Taxonomy" id="1121331"/>
    <lineage>
        <taxon>Bacteria</taxon>
        <taxon>Bacillati</taxon>
        <taxon>Bacillota</taxon>
        <taxon>Clostridia</taxon>
        <taxon>Eubacteriales</taxon>
        <taxon>Clostridiaceae</taxon>
        <taxon>Hathewaya</taxon>
    </lineage>
</organism>
<dbReference type="Proteomes" id="UP000183952">
    <property type="component" value="Unassembled WGS sequence"/>
</dbReference>
<keyword evidence="8" id="KW-1185">Reference proteome</keyword>
<dbReference type="SUPFAM" id="SSF75615">
    <property type="entry name" value="Siroheme synthase middle domains-like"/>
    <property type="match status" value="1"/>
</dbReference>
<dbReference type="NCBIfam" id="TIGR01470">
    <property type="entry name" value="cysG_Nterm"/>
    <property type="match status" value="1"/>
</dbReference>
<dbReference type="GO" id="GO:0004325">
    <property type="term" value="F:ferrochelatase activity"/>
    <property type="evidence" value="ECO:0007669"/>
    <property type="project" value="InterPro"/>
</dbReference>
<proteinExistence type="predicted"/>
<evidence type="ECO:0000256" key="4">
    <source>
        <dbReference type="ARBA" id="ARBA00023027"/>
    </source>
</evidence>
<dbReference type="EC" id="1.3.1.76" evidence="2"/>
<dbReference type="InterPro" id="IPR028161">
    <property type="entry name" value="Met8-like"/>
</dbReference>